<dbReference type="GO" id="GO:0051301">
    <property type="term" value="P:cell division"/>
    <property type="evidence" value="ECO:0007669"/>
    <property type="project" value="UniProtKB-KW"/>
</dbReference>
<evidence type="ECO:0000313" key="9">
    <source>
        <dbReference type="Proteomes" id="UP000094285"/>
    </source>
</evidence>
<dbReference type="Pfam" id="PF02301">
    <property type="entry name" value="HORMA"/>
    <property type="match status" value="1"/>
</dbReference>
<dbReference type="GO" id="GO:0003677">
    <property type="term" value="F:DNA binding"/>
    <property type="evidence" value="ECO:0007669"/>
    <property type="project" value="UniProtKB-KW"/>
</dbReference>
<comment type="subcellular location">
    <subcellularLocation>
        <location evidence="1">Nucleus</location>
    </subcellularLocation>
</comment>
<dbReference type="InterPro" id="IPR045091">
    <property type="entry name" value="Mad2-like"/>
</dbReference>
<protein>
    <submittedName>
        <fullName evidence="8">DNA-binding protein</fullName>
    </submittedName>
</protein>
<evidence type="ECO:0000256" key="2">
    <source>
        <dbReference type="ARBA" id="ARBA00010348"/>
    </source>
</evidence>
<comment type="similarity">
    <text evidence="2">Belongs to the MAD2 family.</text>
</comment>
<gene>
    <name evidence="8" type="ORF">CANTADRAFT_89940</name>
</gene>
<keyword evidence="8" id="KW-0238">DNA-binding</keyword>
<dbReference type="GO" id="GO:0007094">
    <property type="term" value="P:mitotic spindle assembly checkpoint signaling"/>
    <property type="evidence" value="ECO:0007669"/>
    <property type="project" value="EnsemblFungi"/>
</dbReference>
<dbReference type="GO" id="GO:1902499">
    <property type="term" value="P:positive regulation of protein autoubiquitination"/>
    <property type="evidence" value="ECO:0007669"/>
    <property type="project" value="EnsemblFungi"/>
</dbReference>
<dbReference type="SUPFAM" id="SSF56019">
    <property type="entry name" value="The spindle assembly checkpoint protein mad2"/>
    <property type="match status" value="1"/>
</dbReference>
<reference evidence="9" key="1">
    <citation type="submission" date="2016-05" db="EMBL/GenBank/DDBJ databases">
        <title>Comparative genomics of biotechnologically important yeasts.</title>
        <authorList>
            <consortium name="DOE Joint Genome Institute"/>
            <person name="Riley R."/>
            <person name="Haridas S."/>
            <person name="Wolfe K.H."/>
            <person name="Lopes M.R."/>
            <person name="Hittinger C.T."/>
            <person name="Goker M."/>
            <person name="Salamov A."/>
            <person name="Wisecaver J."/>
            <person name="Long T.M."/>
            <person name="Aerts A.L."/>
            <person name="Barry K."/>
            <person name="Choi C."/>
            <person name="Clum A."/>
            <person name="Coughlan A.Y."/>
            <person name="Deshpande S."/>
            <person name="Douglass A.P."/>
            <person name="Hanson S.J."/>
            <person name="Klenk H.-P."/>
            <person name="Labutti K."/>
            <person name="Lapidus A."/>
            <person name="Lindquist E."/>
            <person name="Lipzen A."/>
            <person name="Meier-Kolthoff J.P."/>
            <person name="Ohm R.A."/>
            <person name="Otillar R.P."/>
            <person name="Pangilinan J."/>
            <person name="Peng Y."/>
            <person name="Rokas A."/>
            <person name="Rosa C.A."/>
            <person name="Scheuner C."/>
            <person name="Sibirny A.A."/>
            <person name="Slot J.C."/>
            <person name="Stielow J.B."/>
            <person name="Sun H."/>
            <person name="Kurtzman C.P."/>
            <person name="Blackwell M."/>
            <person name="Grigoriev I.V."/>
            <person name="Jeffries T.W."/>
        </authorList>
    </citation>
    <scope>NUCLEOTIDE SEQUENCE [LARGE SCALE GENOMIC DNA]</scope>
    <source>
        <strain evidence="9">NRRL Y-17324</strain>
    </source>
</reference>
<dbReference type="PANTHER" id="PTHR11842:SF11">
    <property type="entry name" value="MITOTIC SPINDLE ASSEMBLY CHECKPOINT PROTEIN MAD2A"/>
    <property type="match status" value="1"/>
</dbReference>
<dbReference type="InterPro" id="IPR003511">
    <property type="entry name" value="HORMA_dom"/>
</dbReference>
<name>A0A1E4SLL7_9ASCO</name>
<dbReference type="RefSeq" id="XP_020065512.1">
    <property type="nucleotide sequence ID" value="XM_020211631.1"/>
</dbReference>
<keyword evidence="9" id="KW-1185">Reference proteome</keyword>
<evidence type="ECO:0000313" key="8">
    <source>
        <dbReference type="EMBL" id="ODV80390.1"/>
    </source>
</evidence>
<organism evidence="8 9">
    <name type="scientific">Suhomyces tanzawaensis NRRL Y-17324</name>
    <dbReference type="NCBI Taxonomy" id="984487"/>
    <lineage>
        <taxon>Eukaryota</taxon>
        <taxon>Fungi</taxon>
        <taxon>Dikarya</taxon>
        <taxon>Ascomycota</taxon>
        <taxon>Saccharomycotina</taxon>
        <taxon>Pichiomycetes</taxon>
        <taxon>Debaryomycetaceae</taxon>
        <taxon>Suhomyces</taxon>
    </lineage>
</organism>
<sequence>MADPSKLALKGSCKIVTDYFEFAINSILFQRGIYPAEDFQTVRKYDLPLLVNVDDDVKDYILKIMLQIKKWIYGKKIVKLVLVIVSKTTVETVERWEFNININEENQSGDVPEKSRQETKKEIQAIIRQITSLVSYLPMLKDDDYTFNVMVYTDPNNPAHVPIEWLDTNGDQKMLEGDVEQVNFTSFSTDIHKVGTVVSYKVD</sequence>
<evidence type="ECO:0000256" key="4">
    <source>
        <dbReference type="ARBA" id="ARBA00022776"/>
    </source>
</evidence>
<dbReference type="GO" id="GO:0000776">
    <property type="term" value="C:kinetochore"/>
    <property type="evidence" value="ECO:0007669"/>
    <property type="project" value="EnsemblFungi"/>
</dbReference>
<evidence type="ECO:0000256" key="5">
    <source>
        <dbReference type="ARBA" id="ARBA00023242"/>
    </source>
</evidence>
<dbReference type="PANTHER" id="PTHR11842">
    <property type="entry name" value="MITOTIC SPINDLE ASSEMBLY CHECKPOINT PROTEIN MAD2"/>
    <property type="match status" value="1"/>
</dbReference>
<dbReference type="GO" id="GO:1990333">
    <property type="term" value="C:mitotic checkpoint complex, CDC20-MAD2 subcomplex"/>
    <property type="evidence" value="ECO:0007669"/>
    <property type="project" value="EnsemblFungi"/>
</dbReference>
<dbReference type="Proteomes" id="UP000094285">
    <property type="component" value="Unassembled WGS sequence"/>
</dbReference>
<dbReference type="Gene3D" id="3.30.900.10">
    <property type="entry name" value="HORMA domain"/>
    <property type="match status" value="1"/>
</dbReference>
<dbReference type="GO" id="GO:0044774">
    <property type="term" value="P:mitotic DNA integrity checkpoint signaling"/>
    <property type="evidence" value="ECO:0007669"/>
    <property type="project" value="EnsemblFungi"/>
</dbReference>
<keyword evidence="3" id="KW-0132">Cell division</keyword>
<dbReference type="AlphaFoldDB" id="A0A1E4SLL7"/>
<evidence type="ECO:0000259" key="7">
    <source>
        <dbReference type="PROSITE" id="PS50815"/>
    </source>
</evidence>
<keyword evidence="6" id="KW-0131">Cell cycle</keyword>
<dbReference type="GeneID" id="30985767"/>
<feature type="domain" description="HORMA" evidence="7">
    <location>
        <begin position="10"/>
        <end position="198"/>
    </location>
</feature>
<dbReference type="GO" id="GO:0005654">
    <property type="term" value="C:nucleoplasm"/>
    <property type="evidence" value="ECO:0007669"/>
    <property type="project" value="TreeGrafter"/>
</dbReference>
<dbReference type="InterPro" id="IPR036570">
    <property type="entry name" value="HORMA_dom_sf"/>
</dbReference>
<proteinExistence type="inferred from homology"/>
<evidence type="ECO:0000256" key="3">
    <source>
        <dbReference type="ARBA" id="ARBA00022618"/>
    </source>
</evidence>
<keyword evidence="4" id="KW-0498">Mitosis</keyword>
<evidence type="ECO:0000256" key="6">
    <source>
        <dbReference type="ARBA" id="ARBA00023306"/>
    </source>
</evidence>
<dbReference type="GO" id="GO:0005737">
    <property type="term" value="C:cytoplasm"/>
    <property type="evidence" value="ECO:0007669"/>
    <property type="project" value="TreeGrafter"/>
</dbReference>
<dbReference type="PROSITE" id="PS50815">
    <property type="entry name" value="HORMA"/>
    <property type="match status" value="1"/>
</dbReference>
<evidence type="ECO:0000256" key="1">
    <source>
        <dbReference type="ARBA" id="ARBA00004123"/>
    </source>
</evidence>
<dbReference type="OrthoDB" id="1806at2759"/>
<dbReference type="STRING" id="984487.A0A1E4SLL7"/>
<accession>A0A1E4SLL7</accession>
<dbReference type="EMBL" id="KV453911">
    <property type="protein sequence ID" value="ODV80390.1"/>
    <property type="molecule type" value="Genomic_DNA"/>
</dbReference>
<keyword evidence="5" id="KW-0539">Nucleus</keyword>